<name>A0ABP7G171_9MICO</name>
<keyword evidence="8" id="KW-1185">Reference proteome</keyword>
<proteinExistence type="predicted"/>
<evidence type="ECO:0000259" key="5">
    <source>
        <dbReference type="PROSITE" id="PS51077"/>
    </source>
</evidence>
<keyword evidence="2" id="KW-0238">DNA-binding</keyword>
<feature type="domain" description="HTH iclR-type" evidence="5">
    <location>
        <begin position="9"/>
        <end position="70"/>
    </location>
</feature>
<dbReference type="InterPro" id="IPR050707">
    <property type="entry name" value="HTH_MetabolicPath_Reg"/>
</dbReference>
<dbReference type="Gene3D" id="3.30.450.40">
    <property type="match status" value="1"/>
</dbReference>
<dbReference type="Gene3D" id="1.10.10.10">
    <property type="entry name" value="Winged helix-like DNA-binding domain superfamily/Winged helix DNA-binding domain"/>
    <property type="match status" value="1"/>
</dbReference>
<dbReference type="PANTHER" id="PTHR30136:SF24">
    <property type="entry name" value="HTH-TYPE TRANSCRIPTIONAL REPRESSOR ALLR"/>
    <property type="match status" value="1"/>
</dbReference>
<evidence type="ECO:0000256" key="1">
    <source>
        <dbReference type="ARBA" id="ARBA00023015"/>
    </source>
</evidence>
<evidence type="ECO:0000256" key="2">
    <source>
        <dbReference type="ARBA" id="ARBA00023125"/>
    </source>
</evidence>
<dbReference type="InterPro" id="IPR036388">
    <property type="entry name" value="WH-like_DNA-bd_sf"/>
</dbReference>
<dbReference type="RefSeq" id="WP_344757476.1">
    <property type="nucleotide sequence ID" value="NZ_BAABAE010000004.1"/>
</dbReference>
<gene>
    <name evidence="7" type="ORF">GCM10022239_25910</name>
</gene>
<dbReference type="PROSITE" id="PS51077">
    <property type="entry name" value="HTH_ICLR"/>
    <property type="match status" value="1"/>
</dbReference>
<comment type="caution">
    <text evidence="7">The sequence shown here is derived from an EMBL/GenBank/DDBJ whole genome shotgun (WGS) entry which is preliminary data.</text>
</comment>
<feature type="domain" description="IclR-ED" evidence="6">
    <location>
        <begin position="71"/>
        <end position="268"/>
    </location>
</feature>
<dbReference type="SUPFAM" id="SSF55781">
    <property type="entry name" value="GAF domain-like"/>
    <property type="match status" value="1"/>
</dbReference>
<evidence type="ECO:0000313" key="7">
    <source>
        <dbReference type="EMBL" id="GAA3749417.1"/>
    </source>
</evidence>
<dbReference type="InterPro" id="IPR036390">
    <property type="entry name" value="WH_DNA-bd_sf"/>
</dbReference>
<dbReference type="SMART" id="SM00346">
    <property type="entry name" value="HTH_ICLR"/>
    <property type="match status" value="1"/>
</dbReference>
<organism evidence="7 8">
    <name type="scientific">Leifsonella bigeumensis</name>
    <dbReference type="NCBI Taxonomy" id="433643"/>
    <lineage>
        <taxon>Bacteria</taxon>
        <taxon>Bacillati</taxon>
        <taxon>Actinomycetota</taxon>
        <taxon>Actinomycetes</taxon>
        <taxon>Micrococcales</taxon>
        <taxon>Microbacteriaceae</taxon>
        <taxon>Leifsonella</taxon>
    </lineage>
</organism>
<evidence type="ECO:0000256" key="4">
    <source>
        <dbReference type="SAM" id="MobiDB-lite"/>
    </source>
</evidence>
<sequence length="279" mass="29933">MAGGAADSDSALARASRILTAFDEAHRRLTLTELSARSGLAASTTHRMLAELAKTGLVDRAADGRYTVGRRLWELGEISPISLELRETALPWLLTLYEATAENVHFAILDGFEALYVARLVGPNSVPTMSRMGGRLPLHTTGVGKVLLAWQGQDYLTAYFSRRLERPTTFSITSEPRLRTQLREIRERGYSVTHQEQTLGNTSIAVPVRSPGSSASTDTSSTDIAVGHPDAAPLAAVGVVTHTARADPARLVPVLSRAAAGLADDLAALMARHGISDFH</sequence>
<dbReference type="EMBL" id="BAABAE010000004">
    <property type="protein sequence ID" value="GAA3749417.1"/>
    <property type="molecule type" value="Genomic_DNA"/>
</dbReference>
<dbReference type="Proteomes" id="UP001501004">
    <property type="component" value="Unassembled WGS sequence"/>
</dbReference>
<feature type="region of interest" description="Disordered" evidence="4">
    <location>
        <begin position="205"/>
        <end position="225"/>
    </location>
</feature>
<dbReference type="Pfam" id="PF09339">
    <property type="entry name" value="HTH_IclR"/>
    <property type="match status" value="1"/>
</dbReference>
<evidence type="ECO:0000313" key="8">
    <source>
        <dbReference type="Proteomes" id="UP001501004"/>
    </source>
</evidence>
<feature type="compositionally biased region" description="Low complexity" evidence="4">
    <location>
        <begin position="213"/>
        <end position="223"/>
    </location>
</feature>
<dbReference type="InterPro" id="IPR005471">
    <property type="entry name" value="Tscrpt_reg_IclR_N"/>
</dbReference>
<dbReference type="Pfam" id="PF01614">
    <property type="entry name" value="IclR_C"/>
    <property type="match status" value="1"/>
</dbReference>
<keyword evidence="3" id="KW-0804">Transcription</keyword>
<accession>A0ABP7G171</accession>
<reference evidence="8" key="1">
    <citation type="journal article" date="2019" name="Int. J. Syst. Evol. Microbiol.">
        <title>The Global Catalogue of Microorganisms (GCM) 10K type strain sequencing project: providing services to taxonomists for standard genome sequencing and annotation.</title>
        <authorList>
            <consortium name="The Broad Institute Genomics Platform"/>
            <consortium name="The Broad Institute Genome Sequencing Center for Infectious Disease"/>
            <person name="Wu L."/>
            <person name="Ma J."/>
        </authorList>
    </citation>
    <scope>NUCLEOTIDE SEQUENCE [LARGE SCALE GENOMIC DNA]</scope>
    <source>
        <strain evidence="8">JCM 16949</strain>
    </source>
</reference>
<protein>
    <recommendedName>
        <fullName evidence="9">IclR family transcriptional regulator</fullName>
    </recommendedName>
</protein>
<dbReference type="InterPro" id="IPR014757">
    <property type="entry name" value="Tscrpt_reg_IclR_C"/>
</dbReference>
<keyword evidence="1" id="KW-0805">Transcription regulation</keyword>
<dbReference type="PANTHER" id="PTHR30136">
    <property type="entry name" value="HELIX-TURN-HELIX TRANSCRIPTIONAL REGULATOR, ICLR FAMILY"/>
    <property type="match status" value="1"/>
</dbReference>
<dbReference type="SUPFAM" id="SSF46785">
    <property type="entry name" value="Winged helix' DNA-binding domain"/>
    <property type="match status" value="1"/>
</dbReference>
<evidence type="ECO:0000259" key="6">
    <source>
        <dbReference type="PROSITE" id="PS51078"/>
    </source>
</evidence>
<dbReference type="PROSITE" id="PS51078">
    <property type="entry name" value="ICLR_ED"/>
    <property type="match status" value="1"/>
</dbReference>
<evidence type="ECO:0000256" key="3">
    <source>
        <dbReference type="ARBA" id="ARBA00023163"/>
    </source>
</evidence>
<evidence type="ECO:0008006" key="9">
    <source>
        <dbReference type="Google" id="ProtNLM"/>
    </source>
</evidence>
<dbReference type="InterPro" id="IPR029016">
    <property type="entry name" value="GAF-like_dom_sf"/>
</dbReference>